<organism evidence="2">
    <name type="scientific">Nothobranchius korthausae</name>
    <dbReference type="NCBI Taxonomy" id="1143690"/>
    <lineage>
        <taxon>Eukaryota</taxon>
        <taxon>Metazoa</taxon>
        <taxon>Chordata</taxon>
        <taxon>Craniata</taxon>
        <taxon>Vertebrata</taxon>
        <taxon>Euteleostomi</taxon>
        <taxon>Actinopterygii</taxon>
        <taxon>Neopterygii</taxon>
        <taxon>Teleostei</taxon>
        <taxon>Neoteleostei</taxon>
        <taxon>Acanthomorphata</taxon>
        <taxon>Ovalentaria</taxon>
        <taxon>Atherinomorphae</taxon>
        <taxon>Cyprinodontiformes</taxon>
        <taxon>Nothobranchiidae</taxon>
        <taxon>Nothobranchius</taxon>
    </lineage>
</organism>
<evidence type="ECO:0000256" key="1">
    <source>
        <dbReference type="SAM" id="MobiDB-lite"/>
    </source>
</evidence>
<feature type="compositionally biased region" description="Basic and acidic residues" evidence="1">
    <location>
        <begin position="27"/>
        <end position="47"/>
    </location>
</feature>
<sequence>ENLSEWSDTGNETGSERKQSPKSSFRKQGEPDRNHLIRLQKENREIRSSGPDQEFYTGSGVLDW</sequence>
<feature type="non-terminal residue" evidence="2">
    <location>
        <position position="1"/>
    </location>
</feature>
<dbReference type="AlphaFoldDB" id="A0A1A8GT25"/>
<protein>
    <submittedName>
        <fullName evidence="2">Uncharacterized protein</fullName>
    </submittedName>
</protein>
<accession>A0A1A8GT25</accession>
<reference evidence="2" key="2">
    <citation type="submission" date="2016-06" db="EMBL/GenBank/DDBJ databases">
        <title>The genome of a short-lived fish provides insights into sex chromosome evolution and the genetic control of aging.</title>
        <authorList>
            <person name="Reichwald K."/>
            <person name="Felder M."/>
            <person name="Petzold A."/>
            <person name="Koch P."/>
            <person name="Groth M."/>
            <person name="Platzer M."/>
        </authorList>
    </citation>
    <scope>NUCLEOTIDE SEQUENCE</scope>
    <source>
        <tissue evidence="2">Brain</tissue>
    </source>
</reference>
<proteinExistence type="predicted"/>
<feature type="non-terminal residue" evidence="2">
    <location>
        <position position="64"/>
    </location>
</feature>
<evidence type="ECO:0000313" key="2">
    <source>
        <dbReference type="EMBL" id="SBQ74143.1"/>
    </source>
</evidence>
<feature type="compositionally biased region" description="Polar residues" evidence="1">
    <location>
        <begin position="1"/>
        <end position="13"/>
    </location>
</feature>
<name>A0A1A8GT25_9TELE</name>
<feature type="region of interest" description="Disordered" evidence="1">
    <location>
        <begin position="1"/>
        <end position="64"/>
    </location>
</feature>
<reference evidence="2" key="1">
    <citation type="submission" date="2016-05" db="EMBL/GenBank/DDBJ databases">
        <authorList>
            <person name="Lavstsen T."/>
            <person name="Jespersen J.S."/>
        </authorList>
    </citation>
    <scope>NUCLEOTIDE SEQUENCE</scope>
    <source>
        <tissue evidence="2">Brain</tissue>
    </source>
</reference>
<gene>
    <name evidence="2" type="primary">Nfu_g_1_017063</name>
</gene>
<dbReference type="EMBL" id="HAEC01006066">
    <property type="protein sequence ID" value="SBQ74143.1"/>
    <property type="molecule type" value="Transcribed_RNA"/>
</dbReference>